<protein>
    <submittedName>
        <fullName evidence="2">Uncharacterized protein</fullName>
    </submittedName>
</protein>
<keyword evidence="3" id="KW-1185">Reference proteome</keyword>
<dbReference type="Proteomes" id="UP001266305">
    <property type="component" value="Unassembled WGS sequence"/>
</dbReference>
<reference evidence="2 3" key="1">
    <citation type="submission" date="2023-05" db="EMBL/GenBank/DDBJ databases">
        <title>B98-5 Cell Line De Novo Hybrid Assembly: An Optical Mapping Approach.</title>
        <authorList>
            <person name="Kananen K."/>
            <person name="Auerbach J.A."/>
            <person name="Kautto E."/>
            <person name="Blachly J.S."/>
        </authorList>
    </citation>
    <scope>NUCLEOTIDE SEQUENCE [LARGE SCALE GENOMIC DNA]</scope>
    <source>
        <strain evidence="2">B95-8</strain>
        <tissue evidence="2">Cell line</tissue>
    </source>
</reference>
<sequence length="278" mass="30649">MDEVMNGVPQDRNLNEVDGVLQDRQQDEVVELPQDRQCWDYNCSSGLRSGTADFTEEQRHLTRRCSSVESRPPPREEAAATQPGIAREGAGHHPAPQQPPGGATATSRRRHSNLQATSTPSSRRHCSSLQAMLTPTSRGRRTNLQAAPTLAYRGAPHAPRLPPLRKVHRNCVVCPTTLTRKAQARSNRRRSPQPLPRGDKEEQDDTLEKGKSSGLSPMPGKARSRRWRDGGEESAGGKERRSTSGVSICWQGYSMNRNLRPRLIAGNGGIRKGESDAE</sequence>
<feature type="compositionally biased region" description="Basic and acidic residues" evidence="1">
    <location>
        <begin position="227"/>
        <end position="242"/>
    </location>
</feature>
<feature type="region of interest" description="Disordered" evidence="1">
    <location>
        <begin position="181"/>
        <end position="251"/>
    </location>
</feature>
<proteinExistence type="predicted"/>
<evidence type="ECO:0000313" key="3">
    <source>
        <dbReference type="Proteomes" id="UP001266305"/>
    </source>
</evidence>
<comment type="caution">
    <text evidence="2">The sequence shown here is derived from an EMBL/GenBank/DDBJ whole genome shotgun (WGS) entry which is preliminary data.</text>
</comment>
<evidence type="ECO:0000313" key="2">
    <source>
        <dbReference type="EMBL" id="KAK2093141.1"/>
    </source>
</evidence>
<feature type="compositionally biased region" description="Polar residues" evidence="1">
    <location>
        <begin position="113"/>
        <end position="127"/>
    </location>
</feature>
<evidence type="ECO:0000256" key="1">
    <source>
        <dbReference type="SAM" id="MobiDB-lite"/>
    </source>
</evidence>
<feature type="region of interest" description="Disordered" evidence="1">
    <location>
        <begin position="47"/>
        <end position="127"/>
    </location>
</feature>
<feature type="compositionally biased region" description="Low complexity" evidence="1">
    <location>
        <begin position="92"/>
        <end position="106"/>
    </location>
</feature>
<dbReference type="EMBL" id="JASSZA010000015">
    <property type="protein sequence ID" value="KAK2093141.1"/>
    <property type="molecule type" value="Genomic_DNA"/>
</dbReference>
<gene>
    <name evidence="2" type="ORF">P7K49_029670</name>
</gene>
<accession>A0ABQ9U8C8</accession>
<organism evidence="2 3">
    <name type="scientific">Saguinus oedipus</name>
    <name type="common">Cotton-top tamarin</name>
    <name type="synonym">Oedipomidas oedipus</name>
    <dbReference type="NCBI Taxonomy" id="9490"/>
    <lineage>
        <taxon>Eukaryota</taxon>
        <taxon>Metazoa</taxon>
        <taxon>Chordata</taxon>
        <taxon>Craniata</taxon>
        <taxon>Vertebrata</taxon>
        <taxon>Euteleostomi</taxon>
        <taxon>Mammalia</taxon>
        <taxon>Eutheria</taxon>
        <taxon>Euarchontoglires</taxon>
        <taxon>Primates</taxon>
        <taxon>Haplorrhini</taxon>
        <taxon>Platyrrhini</taxon>
        <taxon>Cebidae</taxon>
        <taxon>Callitrichinae</taxon>
        <taxon>Saguinus</taxon>
    </lineage>
</organism>
<name>A0ABQ9U8C8_SAGOE</name>
<feature type="compositionally biased region" description="Basic residues" evidence="1">
    <location>
        <begin position="182"/>
        <end position="191"/>
    </location>
</feature>